<feature type="compositionally biased region" description="Basic and acidic residues" evidence="1">
    <location>
        <begin position="324"/>
        <end position="339"/>
    </location>
</feature>
<dbReference type="Pfam" id="PF14550">
    <property type="entry name" value="Peptidase_S78_2"/>
    <property type="match status" value="1"/>
</dbReference>
<dbReference type="InterPro" id="IPR027924">
    <property type="entry name" value="XkdF"/>
</dbReference>
<sequence length="339" mass="36564">MELTAPIVLKDLDRRIVYGPVLIPDLPDTDGDVVSADKVERVAHRFMEEYRLMEHMHTLKSVARPVESYIAPTDLDLGQSRVPKGSWVMGAKVVDDSAWEDVKAGKLTGFSVVAVPSGAMKSDTATKKLTLAQIEASGQDWEVIAVGLVDQPAIPLAKWTAVKSANPTGWDRLRKLFSTKDVQDLLDSASEESRKGKSHERSDDMDEKEIAAAIGSAVTEALTPVTERLDAIEATGKKAADETAKKEKDAKEKAEGGPKTITLTEEEIAKAVENASKTAAKDAVAEVMVTFEKHIESIPAASAKSLAESLRGQDGDGTATKGRKGLERDAFGRRIEVDS</sequence>
<organism evidence="3">
    <name type="scientific">marine sediment metagenome</name>
    <dbReference type="NCBI Taxonomy" id="412755"/>
    <lineage>
        <taxon>unclassified sequences</taxon>
        <taxon>metagenomes</taxon>
        <taxon>ecological metagenomes</taxon>
    </lineage>
</organism>
<evidence type="ECO:0000256" key="1">
    <source>
        <dbReference type="SAM" id="MobiDB-lite"/>
    </source>
</evidence>
<dbReference type="EMBL" id="LAZR01018534">
    <property type="protein sequence ID" value="KKL96046.1"/>
    <property type="molecule type" value="Genomic_DNA"/>
</dbReference>
<feature type="compositionally biased region" description="Basic and acidic residues" evidence="1">
    <location>
        <begin position="191"/>
        <end position="202"/>
    </location>
</feature>
<feature type="compositionally biased region" description="Basic and acidic residues" evidence="1">
    <location>
        <begin position="234"/>
        <end position="256"/>
    </location>
</feature>
<name>A0A0F9GZD6_9ZZZZ</name>
<proteinExistence type="predicted"/>
<protein>
    <recommendedName>
        <fullName evidence="2">Phage-like element PBSX protein XkdF domain-containing protein</fullName>
    </recommendedName>
</protein>
<comment type="caution">
    <text evidence="3">The sequence shown here is derived from an EMBL/GenBank/DDBJ whole genome shotgun (WGS) entry which is preliminary data.</text>
</comment>
<evidence type="ECO:0000313" key="3">
    <source>
        <dbReference type="EMBL" id="KKL96046.1"/>
    </source>
</evidence>
<gene>
    <name evidence="3" type="ORF">LCGC14_1848410</name>
</gene>
<feature type="region of interest" description="Disordered" evidence="1">
    <location>
        <begin position="306"/>
        <end position="339"/>
    </location>
</feature>
<evidence type="ECO:0000259" key="2">
    <source>
        <dbReference type="Pfam" id="PF14550"/>
    </source>
</evidence>
<feature type="domain" description="Phage-like element PBSX protein XkdF" evidence="2">
    <location>
        <begin position="7"/>
        <end position="115"/>
    </location>
</feature>
<feature type="region of interest" description="Disordered" evidence="1">
    <location>
        <begin position="234"/>
        <end position="257"/>
    </location>
</feature>
<reference evidence="3" key="1">
    <citation type="journal article" date="2015" name="Nature">
        <title>Complex archaea that bridge the gap between prokaryotes and eukaryotes.</title>
        <authorList>
            <person name="Spang A."/>
            <person name="Saw J.H."/>
            <person name="Jorgensen S.L."/>
            <person name="Zaremba-Niedzwiedzka K."/>
            <person name="Martijn J."/>
            <person name="Lind A.E."/>
            <person name="van Eijk R."/>
            <person name="Schleper C."/>
            <person name="Guy L."/>
            <person name="Ettema T.J."/>
        </authorList>
    </citation>
    <scope>NUCLEOTIDE SEQUENCE</scope>
</reference>
<dbReference type="AlphaFoldDB" id="A0A0F9GZD6"/>
<accession>A0A0F9GZD6</accession>
<feature type="region of interest" description="Disordered" evidence="1">
    <location>
        <begin position="187"/>
        <end position="207"/>
    </location>
</feature>